<dbReference type="Gene3D" id="2.40.160.10">
    <property type="entry name" value="Porin"/>
    <property type="match status" value="1"/>
</dbReference>
<evidence type="ECO:0000313" key="5">
    <source>
        <dbReference type="Proteomes" id="UP001500604"/>
    </source>
</evidence>
<reference evidence="5" key="1">
    <citation type="journal article" date="2019" name="Int. J. Syst. Evol. Microbiol.">
        <title>The Global Catalogue of Microorganisms (GCM) 10K type strain sequencing project: providing services to taxonomists for standard genome sequencing and annotation.</title>
        <authorList>
            <consortium name="The Broad Institute Genomics Platform"/>
            <consortium name="The Broad Institute Genome Sequencing Center for Infectious Disease"/>
            <person name="Wu L."/>
            <person name="Ma J."/>
        </authorList>
    </citation>
    <scope>NUCLEOTIDE SEQUENCE [LARGE SCALE GENOMIC DNA]</scope>
    <source>
        <strain evidence="5">JCM 17805</strain>
    </source>
</reference>
<sequence>MIAADAQAEGYVGDSFAKMMDDTGVNLELRNFYFNRDFRKKQWDDDCPTSASITSCRNPDIRESWAQGARLNIESGYFMDLIGIDAAWYGSLKLQGKDDKWGSGALRTSTKHYDKVKDKIAYVEAKQKSYDKLGQVFLKTRFGDESLNAHINAGRMFMDTGLLNDSDSRVTPSTTQAIYADINWDAFTLYGFSSDKASTKTQSGFHKYKGPEYAADGVTETGREGDWKVNSIGASFDTGEGYGLNVQVAKAKDYKKMDYLNAYYTLGISEDTSILFDGYYYKGKGDGKYLKKVEHNGKLKEWDSKLWNLVAQLKVSDLKFAVSYQKVDGDFYDYLWGGSDDNGLMTWNAVQYWDFNNKDEKSWMARVDYDFGNLGLPGLNFMTRYVKGEYHEQVGNTKKTRHEWERDTDLSYAFQDGALKGLTVTLRNATFRTYGTDSLNENRLIVDYTIALL</sequence>
<comment type="caution">
    <text evidence="4">The sequence shown here is derived from an EMBL/GenBank/DDBJ whole genome shotgun (WGS) entry which is preliminary data.</text>
</comment>
<proteinExistence type="inferred from homology"/>
<evidence type="ECO:0000256" key="2">
    <source>
        <dbReference type="ARBA" id="ARBA00022448"/>
    </source>
</evidence>
<dbReference type="Proteomes" id="UP001500604">
    <property type="component" value="Unassembled WGS sequence"/>
</dbReference>
<dbReference type="PANTHER" id="PTHR34596">
    <property type="entry name" value="CHITOPORIN"/>
    <property type="match status" value="1"/>
</dbReference>
<dbReference type="InterPro" id="IPR005318">
    <property type="entry name" value="OM_porin_bac"/>
</dbReference>
<dbReference type="InterPro" id="IPR023614">
    <property type="entry name" value="Porin_dom_sf"/>
</dbReference>
<gene>
    <name evidence="4" type="primary">opdQ_1</name>
    <name evidence="4" type="ORF">GCM10023116_13900</name>
</gene>
<protein>
    <submittedName>
        <fullName evidence="4">Porin OpdQ</fullName>
    </submittedName>
</protein>
<keyword evidence="2" id="KW-0813">Transport</keyword>
<accession>A0ABP8V1K2</accession>
<dbReference type="PANTHER" id="PTHR34596:SF2">
    <property type="entry name" value="CHITOPORIN"/>
    <property type="match status" value="1"/>
</dbReference>
<name>A0ABP8V1K2_9GAMM</name>
<keyword evidence="3" id="KW-0732">Signal</keyword>
<organism evidence="4 5">
    <name type="scientific">Kistimonas scapharcae</name>
    <dbReference type="NCBI Taxonomy" id="1036133"/>
    <lineage>
        <taxon>Bacteria</taxon>
        <taxon>Pseudomonadati</taxon>
        <taxon>Pseudomonadota</taxon>
        <taxon>Gammaproteobacteria</taxon>
        <taxon>Oceanospirillales</taxon>
        <taxon>Endozoicomonadaceae</taxon>
        <taxon>Kistimonas</taxon>
    </lineage>
</organism>
<dbReference type="EMBL" id="BAABFL010000121">
    <property type="protein sequence ID" value="GAA4649116.1"/>
    <property type="molecule type" value="Genomic_DNA"/>
</dbReference>
<keyword evidence="5" id="KW-1185">Reference proteome</keyword>
<evidence type="ECO:0000313" key="4">
    <source>
        <dbReference type="EMBL" id="GAA4649116.1"/>
    </source>
</evidence>
<comment type="similarity">
    <text evidence="1">Belongs to the outer membrane porin (Opr) (TC 1.B.25) family.</text>
</comment>
<evidence type="ECO:0000256" key="1">
    <source>
        <dbReference type="ARBA" id="ARBA00009075"/>
    </source>
</evidence>
<dbReference type="Pfam" id="PF03573">
    <property type="entry name" value="OprD"/>
    <property type="match status" value="1"/>
</dbReference>
<evidence type="ECO:0000256" key="3">
    <source>
        <dbReference type="ARBA" id="ARBA00022729"/>
    </source>
</evidence>